<evidence type="ECO:0000256" key="1">
    <source>
        <dbReference type="SAM" id="MobiDB-lite"/>
    </source>
</evidence>
<reference evidence="2" key="1">
    <citation type="submission" date="2019-12" db="EMBL/GenBank/DDBJ databases">
        <title>Genome sequencing and annotation of Brassica cretica.</title>
        <authorList>
            <person name="Studholme D.J."/>
            <person name="Sarris P.F."/>
        </authorList>
    </citation>
    <scope>NUCLEOTIDE SEQUENCE</scope>
    <source>
        <strain evidence="2">PFS-102/07</strain>
        <tissue evidence="2">Leaf</tissue>
    </source>
</reference>
<feature type="compositionally biased region" description="Basic and acidic residues" evidence="1">
    <location>
        <begin position="44"/>
        <end position="65"/>
    </location>
</feature>
<accession>A0A8S9KGA3</accession>
<organism evidence="2">
    <name type="scientific">Brassica cretica</name>
    <name type="common">Mustard</name>
    <dbReference type="NCBI Taxonomy" id="69181"/>
    <lineage>
        <taxon>Eukaryota</taxon>
        <taxon>Viridiplantae</taxon>
        <taxon>Streptophyta</taxon>
        <taxon>Embryophyta</taxon>
        <taxon>Tracheophyta</taxon>
        <taxon>Spermatophyta</taxon>
        <taxon>Magnoliopsida</taxon>
        <taxon>eudicotyledons</taxon>
        <taxon>Gunneridae</taxon>
        <taxon>Pentapetalae</taxon>
        <taxon>rosids</taxon>
        <taxon>malvids</taxon>
        <taxon>Brassicales</taxon>
        <taxon>Brassicaceae</taxon>
        <taxon>Brassiceae</taxon>
        <taxon>Brassica</taxon>
    </lineage>
</organism>
<protein>
    <submittedName>
        <fullName evidence="2">Uncharacterized protein</fullName>
    </submittedName>
</protein>
<dbReference type="EMBL" id="QGKY02000164">
    <property type="protein sequence ID" value="KAF2593082.1"/>
    <property type="molecule type" value="Genomic_DNA"/>
</dbReference>
<dbReference type="AlphaFoldDB" id="A0A8S9KGA3"/>
<feature type="compositionally biased region" description="Basic and acidic residues" evidence="1">
    <location>
        <begin position="1"/>
        <end position="11"/>
    </location>
</feature>
<comment type="caution">
    <text evidence="2">The sequence shown here is derived from an EMBL/GenBank/DDBJ whole genome shotgun (WGS) entry which is preliminary data.</text>
</comment>
<name>A0A8S9KGA3_BRACR</name>
<feature type="region of interest" description="Disordered" evidence="1">
    <location>
        <begin position="1"/>
        <end position="21"/>
    </location>
</feature>
<feature type="region of interest" description="Disordered" evidence="1">
    <location>
        <begin position="37"/>
        <end position="80"/>
    </location>
</feature>
<evidence type="ECO:0000313" key="2">
    <source>
        <dbReference type="EMBL" id="KAF2593082.1"/>
    </source>
</evidence>
<proteinExistence type="predicted"/>
<sequence>MRSETHGKENSENTSATQAEKALQAKVLGNERSDLLSATIFFDPEEKKEANPRNEKGERERETRRKLGYRNPTQRESREQ</sequence>
<gene>
    <name evidence="2" type="ORF">F2Q70_00043845</name>
</gene>